<dbReference type="InterPro" id="IPR001938">
    <property type="entry name" value="Thaumatin"/>
</dbReference>
<feature type="disulfide bond" evidence="1">
    <location>
        <begin position="244"/>
        <end position="259"/>
    </location>
</feature>
<feature type="disulfide bond" evidence="1">
    <location>
        <begin position="103"/>
        <end position="371"/>
    </location>
</feature>
<keyword evidence="2" id="KW-0812">Transmembrane</keyword>
<dbReference type="Proteomes" id="UP001190700">
    <property type="component" value="Unassembled WGS sequence"/>
</dbReference>
<evidence type="ECO:0000313" key="3">
    <source>
        <dbReference type="EMBL" id="KAK3275924.1"/>
    </source>
</evidence>
<evidence type="ECO:0000313" key="4">
    <source>
        <dbReference type="Proteomes" id="UP001190700"/>
    </source>
</evidence>
<feature type="disulfide bond" evidence="1">
    <location>
        <begin position="263"/>
        <end position="287"/>
    </location>
</feature>
<dbReference type="PANTHER" id="PTHR31048">
    <property type="entry name" value="OS03G0233200 PROTEIN"/>
    <property type="match status" value="1"/>
</dbReference>
<feature type="transmembrane region" description="Helical" evidence="2">
    <location>
        <begin position="57"/>
        <end position="78"/>
    </location>
</feature>
<sequence length="372" mass="40553">MASAARKLWPFASADNARQARSTQSYISQSRQGDGFDFSLIRGSSESNSSNRRTLTCFKVVALLLTLCLTALSVWVIVEHIVPRHDDDDTPTGGTKITVNNKCEYEVWVGTIGTGPDSQPYNPGNGGFKLNPKDSKDLFVPKPWTSGRIWGRTGCEESGDGLNCESGDCDGKKQCVVSGEPPSTLVEMTLQEADQGGDYYDLSLVDGYSMPVEVVAIDGVQVEGTKPQFNCEKASCANFDFNLCPPELMVEGKDGLTYCGSICFAVHHRDRVKNADIIKGYNVDQVCCSCGPNCGGSCGCYTSAECLFGCSPYAMPGKGGVCKIKEWPLASNGLEYDKIFKNQCKEAYSWQFDDKDSTYRCVNASYEINFCP</sequence>
<dbReference type="Gene3D" id="2.60.110.10">
    <property type="entry name" value="Thaumatin"/>
    <property type="match status" value="1"/>
</dbReference>
<dbReference type="SMART" id="SM00205">
    <property type="entry name" value="THN"/>
    <property type="match status" value="1"/>
</dbReference>
<protein>
    <recommendedName>
        <fullName evidence="5">Thaumatin-like protein</fullName>
    </recommendedName>
</protein>
<name>A0AAE0GD15_9CHLO</name>
<dbReference type="EMBL" id="LGRX02006924">
    <property type="protein sequence ID" value="KAK3275924.1"/>
    <property type="molecule type" value="Genomic_DNA"/>
</dbReference>
<keyword evidence="2" id="KW-0472">Membrane</keyword>
<proteinExistence type="predicted"/>
<keyword evidence="4" id="KW-1185">Reference proteome</keyword>
<comment type="caution">
    <text evidence="3">The sequence shown here is derived from an EMBL/GenBank/DDBJ whole genome shotgun (WGS) entry which is preliminary data.</text>
</comment>
<feature type="disulfide bond" evidence="1">
    <location>
        <begin position="288"/>
        <end position="322"/>
    </location>
</feature>
<organism evidence="3 4">
    <name type="scientific">Cymbomonas tetramitiformis</name>
    <dbReference type="NCBI Taxonomy" id="36881"/>
    <lineage>
        <taxon>Eukaryota</taxon>
        <taxon>Viridiplantae</taxon>
        <taxon>Chlorophyta</taxon>
        <taxon>Pyramimonadophyceae</taxon>
        <taxon>Pyramimonadales</taxon>
        <taxon>Pyramimonadaceae</taxon>
        <taxon>Cymbomonas</taxon>
    </lineage>
</organism>
<dbReference type="PRINTS" id="PR00347">
    <property type="entry name" value="THAUMATIN"/>
</dbReference>
<dbReference type="PIRSF" id="PIRSF002703">
    <property type="entry name" value="Thaumatin"/>
    <property type="match status" value="1"/>
</dbReference>
<reference evidence="3 4" key="1">
    <citation type="journal article" date="2015" name="Genome Biol. Evol.">
        <title>Comparative Genomics of a Bacterivorous Green Alga Reveals Evolutionary Causalities and Consequences of Phago-Mixotrophic Mode of Nutrition.</title>
        <authorList>
            <person name="Burns J.A."/>
            <person name="Paasch A."/>
            <person name="Narechania A."/>
            <person name="Kim E."/>
        </authorList>
    </citation>
    <scope>NUCLEOTIDE SEQUENCE [LARGE SCALE GENOMIC DNA]</scope>
    <source>
        <strain evidence="3 4">PLY_AMNH</strain>
    </source>
</reference>
<dbReference type="AlphaFoldDB" id="A0AAE0GD15"/>
<feature type="disulfide bond" evidence="1">
    <location>
        <begin position="231"/>
        <end position="361"/>
    </location>
</feature>
<dbReference type="Pfam" id="PF00314">
    <property type="entry name" value="Thaumatin"/>
    <property type="match status" value="1"/>
</dbReference>
<feature type="disulfide bond" evidence="1">
    <location>
        <begin position="155"/>
        <end position="164"/>
    </location>
</feature>
<dbReference type="PROSITE" id="PS51367">
    <property type="entry name" value="THAUMATIN_2"/>
    <property type="match status" value="1"/>
</dbReference>
<keyword evidence="2" id="KW-1133">Transmembrane helix</keyword>
<dbReference type="SUPFAM" id="SSF49870">
    <property type="entry name" value="Osmotin, thaumatin-like protein"/>
    <property type="match status" value="1"/>
</dbReference>
<evidence type="ECO:0000256" key="2">
    <source>
        <dbReference type="SAM" id="Phobius"/>
    </source>
</evidence>
<evidence type="ECO:0008006" key="5">
    <source>
        <dbReference type="Google" id="ProtNLM"/>
    </source>
</evidence>
<gene>
    <name evidence="3" type="ORF">CYMTET_15975</name>
</gene>
<evidence type="ECO:0000256" key="1">
    <source>
        <dbReference type="PIRSR" id="PIRSR002703-1"/>
    </source>
</evidence>
<dbReference type="InterPro" id="IPR037176">
    <property type="entry name" value="Osmotin/thaumatin-like_sf"/>
</dbReference>
<feature type="disulfide bond" evidence="1">
    <location>
        <begin position="169"/>
        <end position="175"/>
    </location>
</feature>
<feature type="disulfide bond" evidence="1">
    <location>
        <begin position="236"/>
        <end position="344"/>
    </location>
</feature>
<keyword evidence="1" id="KW-1015">Disulfide bond</keyword>
<accession>A0AAE0GD15</accession>